<dbReference type="GO" id="GO:0098797">
    <property type="term" value="C:plasma membrane protein complex"/>
    <property type="evidence" value="ECO:0007669"/>
    <property type="project" value="TreeGrafter"/>
</dbReference>
<feature type="domain" description="TonB C-terminal" evidence="11">
    <location>
        <begin position="21"/>
        <end position="109"/>
    </location>
</feature>
<dbReference type="AlphaFoldDB" id="A0A356LHW5"/>
<dbReference type="PANTHER" id="PTHR33446:SF2">
    <property type="entry name" value="PROTEIN TONB"/>
    <property type="match status" value="1"/>
</dbReference>
<evidence type="ECO:0000256" key="3">
    <source>
        <dbReference type="ARBA" id="ARBA00022448"/>
    </source>
</evidence>
<feature type="compositionally biased region" description="Polar residues" evidence="10">
    <location>
        <begin position="13"/>
        <end position="23"/>
    </location>
</feature>
<dbReference type="GO" id="GO:0031992">
    <property type="term" value="F:energy transducer activity"/>
    <property type="evidence" value="ECO:0007669"/>
    <property type="project" value="TreeGrafter"/>
</dbReference>
<protein>
    <recommendedName>
        <fullName evidence="11">TonB C-terminal domain-containing protein</fullName>
    </recommendedName>
</protein>
<comment type="caution">
    <text evidence="12">The sequence shown here is derived from an EMBL/GenBank/DDBJ whole genome shotgun (WGS) entry which is preliminary data.</text>
</comment>
<comment type="subcellular location">
    <subcellularLocation>
        <location evidence="1">Cell inner membrane</location>
        <topology evidence="1">Single-pass membrane protein</topology>
        <orientation evidence="1">Periplasmic side</orientation>
    </subcellularLocation>
</comment>
<dbReference type="PANTHER" id="PTHR33446">
    <property type="entry name" value="PROTEIN TONB-RELATED"/>
    <property type="match status" value="1"/>
</dbReference>
<sequence length="109" mass="11582">MGVSNGASAKPSGGQTNQAPKVVSSVSYLVKPKPTYPRAAKMRGESGTVIVRVHISTAGTVKSATLRQALPYDSLNDAALRAVRRARFKPYSENGVPRDSIADIPIVFQ</sequence>
<evidence type="ECO:0000256" key="9">
    <source>
        <dbReference type="ARBA" id="ARBA00023136"/>
    </source>
</evidence>
<dbReference type="EMBL" id="DOEK01000029">
    <property type="protein sequence ID" value="HBP30105.1"/>
    <property type="molecule type" value="Genomic_DNA"/>
</dbReference>
<evidence type="ECO:0000256" key="8">
    <source>
        <dbReference type="ARBA" id="ARBA00022989"/>
    </source>
</evidence>
<comment type="similarity">
    <text evidence="2">Belongs to the TonB family.</text>
</comment>
<evidence type="ECO:0000256" key="5">
    <source>
        <dbReference type="ARBA" id="ARBA00022519"/>
    </source>
</evidence>
<dbReference type="GO" id="GO:0055085">
    <property type="term" value="P:transmembrane transport"/>
    <property type="evidence" value="ECO:0007669"/>
    <property type="project" value="InterPro"/>
</dbReference>
<dbReference type="InterPro" id="IPR051045">
    <property type="entry name" value="TonB-dependent_transducer"/>
</dbReference>
<dbReference type="PROSITE" id="PS52015">
    <property type="entry name" value="TONB_CTD"/>
    <property type="match status" value="1"/>
</dbReference>
<dbReference type="InterPro" id="IPR006260">
    <property type="entry name" value="TonB/TolA_C"/>
</dbReference>
<gene>
    <name evidence="12" type="ORF">DD666_11895</name>
</gene>
<keyword evidence="6" id="KW-0812">Transmembrane</keyword>
<keyword evidence="8" id="KW-1133">Transmembrane helix</keyword>
<organism evidence="12 13">
    <name type="scientific">Advenella kashmirensis</name>
    <dbReference type="NCBI Taxonomy" id="310575"/>
    <lineage>
        <taxon>Bacteria</taxon>
        <taxon>Pseudomonadati</taxon>
        <taxon>Pseudomonadota</taxon>
        <taxon>Betaproteobacteria</taxon>
        <taxon>Burkholderiales</taxon>
        <taxon>Alcaligenaceae</taxon>
    </lineage>
</organism>
<evidence type="ECO:0000256" key="2">
    <source>
        <dbReference type="ARBA" id="ARBA00006555"/>
    </source>
</evidence>
<evidence type="ECO:0000256" key="6">
    <source>
        <dbReference type="ARBA" id="ARBA00022692"/>
    </source>
</evidence>
<evidence type="ECO:0000256" key="7">
    <source>
        <dbReference type="ARBA" id="ARBA00022927"/>
    </source>
</evidence>
<evidence type="ECO:0000259" key="11">
    <source>
        <dbReference type="PROSITE" id="PS52015"/>
    </source>
</evidence>
<dbReference type="InterPro" id="IPR037682">
    <property type="entry name" value="TonB_C"/>
</dbReference>
<accession>A0A356LHW5</accession>
<proteinExistence type="inferred from homology"/>
<evidence type="ECO:0000313" key="12">
    <source>
        <dbReference type="EMBL" id="HBP30105.1"/>
    </source>
</evidence>
<keyword evidence="7" id="KW-0653">Protein transport</keyword>
<keyword evidence="9" id="KW-0472">Membrane</keyword>
<evidence type="ECO:0000313" key="13">
    <source>
        <dbReference type="Proteomes" id="UP000264036"/>
    </source>
</evidence>
<dbReference type="Proteomes" id="UP000264036">
    <property type="component" value="Unassembled WGS sequence"/>
</dbReference>
<dbReference type="Pfam" id="PF03544">
    <property type="entry name" value="TonB_C"/>
    <property type="match status" value="1"/>
</dbReference>
<evidence type="ECO:0000256" key="1">
    <source>
        <dbReference type="ARBA" id="ARBA00004383"/>
    </source>
</evidence>
<dbReference type="GO" id="GO:0015031">
    <property type="term" value="P:protein transport"/>
    <property type="evidence" value="ECO:0007669"/>
    <property type="project" value="UniProtKB-KW"/>
</dbReference>
<feature type="region of interest" description="Disordered" evidence="10">
    <location>
        <begin position="1"/>
        <end position="23"/>
    </location>
</feature>
<dbReference type="NCBIfam" id="TIGR01352">
    <property type="entry name" value="tonB_Cterm"/>
    <property type="match status" value="1"/>
</dbReference>
<name>A0A356LHW5_9BURK</name>
<reference evidence="12 13" key="1">
    <citation type="journal article" date="2018" name="Nat. Biotechnol.">
        <title>A standardized bacterial taxonomy based on genome phylogeny substantially revises the tree of life.</title>
        <authorList>
            <person name="Parks D.H."/>
            <person name="Chuvochina M."/>
            <person name="Waite D.W."/>
            <person name="Rinke C."/>
            <person name="Skarshewski A."/>
            <person name="Chaumeil P.A."/>
            <person name="Hugenholtz P."/>
        </authorList>
    </citation>
    <scope>NUCLEOTIDE SEQUENCE [LARGE SCALE GENOMIC DNA]</scope>
    <source>
        <strain evidence="12">UBA10707</strain>
    </source>
</reference>
<evidence type="ECO:0000256" key="10">
    <source>
        <dbReference type="SAM" id="MobiDB-lite"/>
    </source>
</evidence>
<keyword evidence="4" id="KW-1003">Cell membrane</keyword>
<keyword evidence="5" id="KW-0997">Cell inner membrane</keyword>
<dbReference type="Gene3D" id="3.30.1150.10">
    <property type="match status" value="1"/>
</dbReference>
<keyword evidence="3" id="KW-0813">Transport</keyword>
<evidence type="ECO:0000256" key="4">
    <source>
        <dbReference type="ARBA" id="ARBA00022475"/>
    </source>
</evidence>
<dbReference type="SUPFAM" id="SSF74653">
    <property type="entry name" value="TolA/TonB C-terminal domain"/>
    <property type="match status" value="1"/>
</dbReference>